<evidence type="ECO:0000256" key="2">
    <source>
        <dbReference type="ARBA" id="ARBA00007069"/>
    </source>
</evidence>
<dbReference type="NCBIfam" id="TIGR00974">
    <property type="entry name" value="3a0107s02c"/>
    <property type="match status" value="1"/>
</dbReference>
<evidence type="ECO:0000256" key="10">
    <source>
        <dbReference type="RuleBase" id="RU363043"/>
    </source>
</evidence>
<keyword evidence="6" id="KW-0592">Phosphate transport</keyword>
<dbReference type="Proteomes" id="UP000249577">
    <property type="component" value="Unassembled WGS sequence"/>
</dbReference>
<reference evidence="12 13" key="1">
    <citation type="submission" date="2017-08" db="EMBL/GenBank/DDBJ databases">
        <title>Infants hospitalized years apart are colonized by the same room-sourced microbial strains.</title>
        <authorList>
            <person name="Brooks B."/>
            <person name="Olm M.R."/>
            <person name="Firek B.A."/>
            <person name="Baker R."/>
            <person name="Thomas B.C."/>
            <person name="Morowitz M.J."/>
            <person name="Banfield J.F."/>
        </authorList>
    </citation>
    <scope>NUCLEOTIDE SEQUENCE [LARGE SCALE GENOMIC DNA]</scope>
    <source>
        <strain evidence="12">S2_005_003_R2_43</strain>
    </source>
</reference>
<evidence type="ECO:0000313" key="13">
    <source>
        <dbReference type="Proteomes" id="UP000249577"/>
    </source>
</evidence>
<evidence type="ECO:0000313" key="12">
    <source>
        <dbReference type="EMBL" id="PZQ12956.1"/>
    </source>
</evidence>
<keyword evidence="9 10" id="KW-0472">Membrane</keyword>
<feature type="transmembrane region" description="Helical" evidence="10">
    <location>
        <begin position="28"/>
        <end position="53"/>
    </location>
</feature>
<feature type="transmembrane region" description="Helical" evidence="10">
    <location>
        <begin position="145"/>
        <end position="164"/>
    </location>
</feature>
<dbReference type="SUPFAM" id="SSF161098">
    <property type="entry name" value="MetI-like"/>
    <property type="match status" value="1"/>
</dbReference>
<sequence length="290" mass="30603">MAALKPINHTSDAPLYVRRRAKSSLMMTLSLAAALFGIAWLVAILATLVFKGVSGLSLAVFTEMTPPPGSDGGLLNAIVGSLIMTIIGVFVGTPIGILAGTYMAEYGRHSKLTMVVRFINDILLSAPSIVVGLFVYEVIVIQMGHFSGIAGAMALAIIVIPVVVRTTEDMLNLVPNQLREAASALGLPRQVVIHKIAYRAARAGMITGVLLAVARVSGETAPLLFTALNNQFWSTDLNAPMASLPVVIFQFALSPYVDWQALAWTGALLITVAVLALSIGARILSAGSHK</sequence>
<keyword evidence="8 10" id="KW-1133">Transmembrane helix</keyword>
<dbReference type="InterPro" id="IPR005672">
    <property type="entry name" value="Phosphate_PstA"/>
</dbReference>
<feature type="transmembrane region" description="Helical" evidence="10">
    <location>
        <begin position="118"/>
        <end position="139"/>
    </location>
</feature>
<evidence type="ECO:0000256" key="4">
    <source>
        <dbReference type="ARBA" id="ARBA00022448"/>
    </source>
</evidence>
<keyword evidence="4" id="KW-0813">Transport</keyword>
<dbReference type="Gene3D" id="1.10.3720.10">
    <property type="entry name" value="MetI-like"/>
    <property type="match status" value="1"/>
</dbReference>
<organism evidence="12 13">
    <name type="scientific">Ancylobacter novellus</name>
    <name type="common">Thiobacillus novellus</name>
    <dbReference type="NCBI Taxonomy" id="921"/>
    <lineage>
        <taxon>Bacteria</taxon>
        <taxon>Pseudomonadati</taxon>
        <taxon>Pseudomonadota</taxon>
        <taxon>Alphaproteobacteria</taxon>
        <taxon>Hyphomicrobiales</taxon>
        <taxon>Xanthobacteraceae</taxon>
        <taxon>Ancylobacter</taxon>
    </lineage>
</organism>
<evidence type="ECO:0000256" key="1">
    <source>
        <dbReference type="ARBA" id="ARBA00004651"/>
    </source>
</evidence>
<dbReference type="InterPro" id="IPR051408">
    <property type="entry name" value="Phosphate_transprt_permease"/>
</dbReference>
<evidence type="ECO:0000256" key="9">
    <source>
        <dbReference type="ARBA" id="ARBA00023136"/>
    </source>
</evidence>
<evidence type="ECO:0000256" key="6">
    <source>
        <dbReference type="ARBA" id="ARBA00022592"/>
    </source>
</evidence>
<dbReference type="InterPro" id="IPR000515">
    <property type="entry name" value="MetI-like"/>
</dbReference>
<dbReference type="PROSITE" id="PS50928">
    <property type="entry name" value="ABC_TM1"/>
    <property type="match status" value="1"/>
</dbReference>
<dbReference type="InterPro" id="IPR035906">
    <property type="entry name" value="MetI-like_sf"/>
</dbReference>
<evidence type="ECO:0000256" key="7">
    <source>
        <dbReference type="ARBA" id="ARBA00022692"/>
    </source>
</evidence>
<comment type="caution">
    <text evidence="10">Lacks conserved residue(s) required for the propagation of feature annotation.</text>
</comment>
<name>A0A2W5K704_ANCNO</name>
<dbReference type="AlphaFoldDB" id="A0A2W5K704"/>
<feature type="transmembrane region" description="Helical" evidence="10">
    <location>
        <begin position="73"/>
        <end position="98"/>
    </location>
</feature>
<dbReference type="PANTHER" id="PTHR42922:SF1">
    <property type="entry name" value="PHOSPHATE TRANSPORT SYSTEM PERMEASE PROTEIN PSTA"/>
    <property type="match status" value="1"/>
</dbReference>
<comment type="subcellular location">
    <subcellularLocation>
        <location evidence="10">Cell inner membrane</location>
        <topology evidence="10">Multi-pass membrane protein</topology>
    </subcellularLocation>
    <subcellularLocation>
        <location evidence="1">Cell membrane</location>
        <topology evidence="1">Multi-pass membrane protein</topology>
    </subcellularLocation>
</comment>
<dbReference type="CDD" id="cd06261">
    <property type="entry name" value="TM_PBP2"/>
    <property type="match status" value="1"/>
</dbReference>
<gene>
    <name evidence="12" type="primary">pstA</name>
    <name evidence="12" type="ORF">DI565_14875</name>
</gene>
<keyword evidence="5 10" id="KW-1003">Cell membrane</keyword>
<protein>
    <recommendedName>
        <fullName evidence="3 10">Phosphate transport system permease protein PstA</fullName>
    </recommendedName>
</protein>
<evidence type="ECO:0000259" key="11">
    <source>
        <dbReference type="PROSITE" id="PS50928"/>
    </source>
</evidence>
<comment type="caution">
    <text evidence="12">The sequence shown here is derived from an EMBL/GenBank/DDBJ whole genome shotgun (WGS) entry which is preliminary data.</text>
</comment>
<dbReference type="PANTHER" id="PTHR42922">
    <property type="entry name" value="PHOSPHATE TRANSPORT SYSTEM PERMEASE PROTEIN PSTA"/>
    <property type="match status" value="1"/>
</dbReference>
<feature type="domain" description="ABC transmembrane type-1" evidence="11">
    <location>
        <begin position="78"/>
        <end position="281"/>
    </location>
</feature>
<evidence type="ECO:0000256" key="8">
    <source>
        <dbReference type="ARBA" id="ARBA00022989"/>
    </source>
</evidence>
<comment type="similarity">
    <text evidence="2 10">Belongs to the binding-protein-dependent transport system permease family. CysTW subfamily.</text>
</comment>
<dbReference type="GO" id="GO:0035435">
    <property type="term" value="P:phosphate ion transmembrane transport"/>
    <property type="evidence" value="ECO:0007669"/>
    <property type="project" value="InterPro"/>
</dbReference>
<dbReference type="GO" id="GO:0005315">
    <property type="term" value="F:phosphate transmembrane transporter activity"/>
    <property type="evidence" value="ECO:0007669"/>
    <property type="project" value="InterPro"/>
</dbReference>
<feature type="transmembrane region" description="Helical" evidence="10">
    <location>
        <begin position="263"/>
        <end position="284"/>
    </location>
</feature>
<keyword evidence="7 10" id="KW-0812">Transmembrane</keyword>
<dbReference type="EMBL" id="QFPN01000008">
    <property type="protein sequence ID" value="PZQ12956.1"/>
    <property type="molecule type" value="Genomic_DNA"/>
</dbReference>
<dbReference type="Pfam" id="PF00528">
    <property type="entry name" value="BPD_transp_1"/>
    <property type="match status" value="1"/>
</dbReference>
<evidence type="ECO:0000256" key="5">
    <source>
        <dbReference type="ARBA" id="ARBA00022475"/>
    </source>
</evidence>
<evidence type="ECO:0000256" key="3">
    <source>
        <dbReference type="ARBA" id="ARBA00016864"/>
    </source>
</evidence>
<dbReference type="GO" id="GO:0005886">
    <property type="term" value="C:plasma membrane"/>
    <property type="evidence" value="ECO:0007669"/>
    <property type="project" value="UniProtKB-SubCell"/>
</dbReference>
<proteinExistence type="inferred from homology"/>
<accession>A0A2W5K704</accession>